<dbReference type="Gene3D" id="3.20.20.80">
    <property type="entry name" value="Glycosidases"/>
    <property type="match status" value="1"/>
</dbReference>
<proteinExistence type="inferred from homology"/>
<comment type="similarity">
    <text evidence="2">Belongs to the fucolectin family.</text>
</comment>
<evidence type="ECO:0000256" key="5">
    <source>
        <dbReference type="ARBA" id="ARBA00022729"/>
    </source>
</evidence>
<dbReference type="GO" id="GO:0042806">
    <property type="term" value="F:fucose binding"/>
    <property type="evidence" value="ECO:0007669"/>
    <property type="project" value="UniProtKB-ARBA"/>
</dbReference>
<dbReference type="InterPro" id="IPR006585">
    <property type="entry name" value="FTP1"/>
</dbReference>
<dbReference type="InterPro" id="IPR008979">
    <property type="entry name" value="Galactose-bd-like_sf"/>
</dbReference>
<evidence type="ECO:0000256" key="1">
    <source>
        <dbReference type="ARBA" id="ARBA00002219"/>
    </source>
</evidence>
<dbReference type="RefSeq" id="WP_165731317.1">
    <property type="nucleotide sequence ID" value="NZ_CP019336.1"/>
</dbReference>
<keyword evidence="7" id="KW-0106">Calcium</keyword>
<evidence type="ECO:0000259" key="9">
    <source>
        <dbReference type="PROSITE" id="PS50022"/>
    </source>
</evidence>
<dbReference type="PANTHER" id="PTHR45713">
    <property type="entry name" value="FTP DOMAIN-CONTAINING PROTEIN"/>
    <property type="match status" value="1"/>
</dbReference>
<dbReference type="SMART" id="SM00607">
    <property type="entry name" value="FTP"/>
    <property type="match status" value="1"/>
</dbReference>
<organism evidence="11 13">
    <name type="scientific">Polaribacter sejongensis</name>
    <dbReference type="NCBI Taxonomy" id="985043"/>
    <lineage>
        <taxon>Bacteria</taxon>
        <taxon>Pseudomonadati</taxon>
        <taxon>Bacteroidota</taxon>
        <taxon>Flavobacteriia</taxon>
        <taxon>Flavobacteriales</taxon>
        <taxon>Flavobacteriaceae</taxon>
    </lineage>
</organism>
<evidence type="ECO:0000256" key="6">
    <source>
        <dbReference type="ARBA" id="ARBA00022734"/>
    </source>
</evidence>
<evidence type="ECO:0000256" key="7">
    <source>
        <dbReference type="ARBA" id="ARBA00022837"/>
    </source>
</evidence>
<dbReference type="InterPro" id="IPR000421">
    <property type="entry name" value="FA58C"/>
</dbReference>
<feature type="domain" description="F5/8 type C" evidence="9">
    <location>
        <begin position="287"/>
        <end position="389"/>
    </location>
</feature>
<keyword evidence="4" id="KW-0479">Metal-binding</keyword>
<dbReference type="SUPFAM" id="SSF51445">
    <property type="entry name" value="(Trans)glycosidases"/>
    <property type="match status" value="1"/>
</dbReference>
<dbReference type="InterPro" id="IPR051941">
    <property type="entry name" value="BG_Antigen-Binding_Lectin"/>
</dbReference>
<reference evidence="11 13" key="1">
    <citation type="journal article" date="2014" name="Int. J. Syst. Evol. Microbiol.">
        <title>Complete genome sequence of Corynebacterium casei LMG S-19264T (=DSM 44701T), isolated from a smear-ripened cheese.</title>
        <authorList>
            <consortium name="US DOE Joint Genome Institute (JGI-PGF)"/>
            <person name="Walter F."/>
            <person name="Albersmeier A."/>
            <person name="Kalinowski J."/>
            <person name="Ruckert C."/>
        </authorList>
    </citation>
    <scope>NUCLEOTIDE SEQUENCE [LARGE SCALE GENOMIC DNA]</scope>
    <source>
        <strain evidence="11 13">CECT 8670</strain>
    </source>
</reference>
<dbReference type="InterPro" id="IPR026444">
    <property type="entry name" value="Secre_tail"/>
</dbReference>
<dbReference type="Gene3D" id="2.60.120.260">
    <property type="entry name" value="Galactose-binding domain-like"/>
    <property type="match status" value="1"/>
</dbReference>
<dbReference type="AlphaFoldDB" id="A0AAJ1VES0"/>
<dbReference type="PROSITE" id="PS50022">
    <property type="entry name" value="FA58C_3"/>
    <property type="match status" value="1"/>
</dbReference>
<evidence type="ECO:0000313" key="12">
    <source>
        <dbReference type="Proteomes" id="UP000232721"/>
    </source>
</evidence>
<evidence type="ECO:0000313" key="10">
    <source>
        <dbReference type="EMBL" id="AUC21516.1"/>
    </source>
</evidence>
<comment type="function">
    <text evidence="1">Acts as a defensive agent. Recognizes blood group fucosylated oligosaccharides including A, B, H and Lewis B-type antigens. Does not recognize Lewis A antigen and has low affinity for monovalent haptens.</text>
</comment>
<dbReference type="InterPro" id="IPR017853">
    <property type="entry name" value="GH"/>
</dbReference>
<keyword evidence="6" id="KW-0430">Lectin</keyword>
<keyword evidence="12" id="KW-1185">Reference proteome</keyword>
<dbReference type="PANTHER" id="PTHR45713:SF6">
    <property type="entry name" value="F5_8 TYPE C DOMAIN-CONTAINING PROTEIN"/>
    <property type="match status" value="1"/>
</dbReference>
<dbReference type="SUPFAM" id="SSF49785">
    <property type="entry name" value="Galactose-binding domain-like"/>
    <property type="match status" value="1"/>
</dbReference>
<evidence type="ECO:0000313" key="13">
    <source>
        <dbReference type="Proteomes" id="UP001228636"/>
    </source>
</evidence>
<evidence type="ECO:0000256" key="8">
    <source>
        <dbReference type="ARBA" id="ARBA00023157"/>
    </source>
</evidence>
<evidence type="ECO:0000313" key="11">
    <source>
        <dbReference type="EMBL" id="MDN3618131.1"/>
    </source>
</evidence>
<dbReference type="Proteomes" id="UP001228636">
    <property type="component" value="Unassembled WGS sequence"/>
</dbReference>
<comment type="subunit">
    <text evidence="3">Homotrimer.</text>
</comment>
<dbReference type="Pfam" id="PF18962">
    <property type="entry name" value="Por_Secre_tail"/>
    <property type="match status" value="1"/>
</dbReference>
<name>A0AAJ1VES0_9FLAO</name>
<dbReference type="EMBL" id="JAUFQH010000003">
    <property type="protein sequence ID" value="MDN3618131.1"/>
    <property type="molecule type" value="Genomic_DNA"/>
</dbReference>
<evidence type="ECO:0000256" key="4">
    <source>
        <dbReference type="ARBA" id="ARBA00022723"/>
    </source>
</evidence>
<evidence type="ECO:0000256" key="3">
    <source>
        <dbReference type="ARBA" id="ARBA00011233"/>
    </source>
</evidence>
<keyword evidence="8" id="KW-1015">Disulfide bond</keyword>
<keyword evidence="5" id="KW-0732">Signal</keyword>
<reference evidence="11" key="3">
    <citation type="submission" date="2023-06" db="EMBL/GenBank/DDBJ databases">
        <authorList>
            <person name="Lucena T."/>
            <person name="Sun Q."/>
        </authorList>
    </citation>
    <scope>NUCLEOTIDE SEQUENCE</scope>
    <source>
        <strain evidence="11">CECT 8670</strain>
    </source>
</reference>
<gene>
    <name evidence="10" type="ORF">BTO15_05095</name>
    <name evidence="11" type="ORF">QWY81_01540</name>
</gene>
<dbReference type="Pfam" id="PF22633">
    <property type="entry name" value="F5_F8_type_C_2"/>
    <property type="match status" value="1"/>
</dbReference>
<dbReference type="Proteomes" id="UP000232721">
    <property type="component" value="Chromosome"/>
</dbReference>
<evidence type="ECO:0000256" key="2">
    <source>
        <dbReference type="ARBA" id="ARBA00010147"/>
    </source>
</evidence>
<sequence>MKKAIFTILVLVCCVNINGQNHTSEIYTNDMDYVLGDAKQAFIQDKIKTKEQADNLLQGFINLKVNGIRIPIYAEGLNPNKEMFDYFYTIAVEAGFPIFANPAQSSGGHRIACGVLNTTESLCDVKNDANATNILIERIKDFAAEYKCKWINAFNEDGRTNNPWTPSQMNTIYSSLYNNVNGAELIGSCAWGIPASIDVMNNTNIEDYITVAATHNLGFNHSSWPTFINLAKAKGLPVWDSEVNHNDAKGNGTRLEKALEYKVDGLVMYNLWNSINLTDGSVKSSGETLMALYLKPEAIPENIALTGTATQSSTNPQFNKPASLAIDGDTNGNYGSGSVTVTNNEENPWWQVDLGTEQKIGEIKVFNRTDACCADRMSNFTVSVLNSAGVSQISQTYTTHPNPSITFDAGGALGQIVKVQLNITQALTLAEVQVFAPDAPLSTENHLISNVNIYPNPVADKLVVSDPDAVFNQFTVYNINGQVIKSGKISSEKVEINTVKFSKGIYFIKLEGVKSSETHKIVKK</sequence>
<accession>A0AAJ1VES0</accession>
<reference evidence="10 12" key="2">
    <citation type="submission" date="2017-02" db="EMBL/GenBank/DDBJ databases">
        <title>Trade-off between light-utilization and light-protection in marine flavobacteria.</title>
        <authorList>
            <person name="Kumagai Y."/>
            <person name="Yoshizawa S."/>
            <person name="Kogure K."/>
            <person name="Iwasaki W."/>
        </authorList>
    </citation>
    <scope>NUCLEOTIDE SEQUENCE [LARGE SCALE GENOMIC DNA]</scope>
    <source>
        <strain evidence="10 12">KCTC 23670</strain>
    </source>
</reference>
<dbReference type="GO" id="GO:0010185">
    <property type="term" value="P:regulation of cellular defense response"/>
    <property type="evidence" value="ECO:0007669"/>
    <property type="project" value="UniProtKB-ARBA"/>
</dbReference>
<dbReference type="NCBIfam" id="TIGR04183">
    <property type="entry name" value="Por_Secre_tail"/>
    <property type="match status" value="1"/>
</dbReference>
<dbReference type="GO" id="GO:0046872">
    <property type="term" value="F:metal ion binding"/>
    <property type="evidence" value="ECO:0007669"/>
    <property type="project" value="UniProtKB-KW"/>
</dbReference>
<protein>
    <submittedName>
        <fullName evidence="11">T9SS type A sorting domain-containing protein</fullName>
    </submittedName>
</protein>
<dbReference type="EMBL" id="CP019336">
    <property type="protein sequence ID" value="AUC21516.1"/>
    <property type="molecule type" value="Genomic_DNA"/>
</dbReference>